<dbReference type="RefSeq" id="WP_073313326.1">
    <property type="nucleotide sequence ID" value="NZ_FQZN01000009.1"/>
</dbReference>
<dbReference type="Gene3D" id="3.30.10.20">
    <property type="match status" value="2"/>
</dbReference>
<dbReference type="GeneID" id="92711852"/>
<keyword evidence="2" id="KW-0812">Transmembrane</keyword>
<proteinExistence type="predicted"/>
<evidence type="ECO:0000313" key="4">
    <source>
        <dbReference type="EMBL" id="SHI82937.1"/>
    </source>
</evidence>
<feature type="region of interest" description="Disordered" evidence="1">
    <location>
        <begin position="185"/>
        <end position="213"/>
    </location>
</feature>
<accession>A0A1M6EBP3</accession>
<keyword evidence="2" id="KW-0472">Membrane</keyword>
<protein>
    <submittedName>
        <fullName evidence="4">PASTA domain-containing protein</fullName>
    </submittedName>
</protein>
<dbReference type="Proteomes" id="UP000184192">
    <property type="component" value="Unassembled WGS sequence"/>
</dbReference>
<feature type="compositionally biased region" description="Polar residues" evidence="1">
    <location>
        <begin position="194"/>
        <end position="205"/>
    </location>
</feature>
<organism evidence="4 5">
    <name type="scientific">Bacteroides stercorirosoris</name>
    <dbReference type="NCBI Taxonomy" id="871324"/>
    <lineage>
        <taxon>Bacteria</taxon>
        <taxon>Pseudomonadati</taxon>
        <taxon>Bacteroidota</taxon>
        <taxon>Bacteroidia</taxon>
        <taxon>Bacteroidales</taxon>
        <taxon>Bacteroidaceae</taxon>
        <taxon>Bacteroides</taxon>
    </lineage>
</organism>
<sequence length="213" mass="23026">MTIKEFFSFRQNKFFWVNLIAMVIVVALALFGVLKGLDIYTRHGEAVVVPNVKGMGVAEAKKLFRNQKLNCIVSDSSYVKNLPAGCILDYNPSAGQKVKEGRTIYLTINTLSTPLQAVPDVADNSSMRQAQARLLASGFKLTENQHVPGEKDWVYEVKYKGHTLANGEKVPTGATLTLVVGDGGELPQEGDSIGTATTAPVSSGDSAADESWF</sequence>
<dbReference type="eggNOG" id="COG2815">
    <property type="taxonomic scope" value="Bacteria"/>
</dbReference>
<reference evidence="5" key="1">
    <citation type="submission" date="2016-11" db="EMBL/GenBank/DDBJ databases">
        <authorList>
            <person name="Varghese N."/>
            <person name="Submissions S."/>
        </authorList>
    </citation>
    <scope>NUCLEOTIDE SEQUENCE [LARGE SCALE GENOMIC DNA]</scope>
    <source>
        <strain evidence="5">DSM 26884</strain>
    </source>
</reference>
<dbReference type="SUPFAM" id="SSF54184">
    <property type="entry name" value="Penicillin-binding protein 2x (pbp-2x), c-terminal domain"/>
    <property type="match status" value="1"/>
</dbReference>
<evidence type="ECO:0000256" key="1">
    <source>
        <dbReference type="SAM" id="MobiDB-lite"/>
    </source>
</evidence>
<keyword evidence="2" id="KW-1133">Transmembrane helix</keyword>
<evidence type="ECO:0000256" key="2">
    <source>
        <dbReference type="SAM" id="Phobius"/>
    </source>
</evidence>
<dbReference type="InterPro" id="IPR005543">
    <property type="entry name" value="PASTA_dom"/>
</dbReference>
<dbReference type="CDD" id="cd06577">
    <property type="entry name" value="PASTA_pknB"/>
    <property type="match status" value="1"/>
</dbReference>
<gene>
    <name evidence="4" type="ORF">SAMN05444350_10925</name>
</gene>
<dbReference type="EMBL" id="FQZN01000009">
    <property type="protein sequence ID" value="SHI82937.1"/>
    <property type="molecule type" value="Genomic_DNA"/>
</dbReference>
<feature type="transmembrane region" description="Helical" evidence="2">
    <location>
        <begin position="14"/>
        <end position="34"/>
    </location>
</feature>
<evidence type="ECO:0000313" key="5">
    <source>
        <dbReference type="Proteomes" id="UP000184192"/>
    </source>
</evidence>
<dbReference type="PROSITE" id="PS51178">
    <property type="entry name" value="PASTA"/>
    <property type="match status" value="2"/>
</dbReference>
<dbReference type="Pfam" id="PF03793">
    <property type="entry name" value="PASTA"/>
    <property type="match status" value="1"/>
</dbReference>
<evidence type="ECO:0000259" key="3">
    <source>
        <dbReference type="PROSITE" id="PS51178"/>
    </source>
</evidence>
<dbReference type="AlphaFoldDB" id="A0A1M6EBP3"/>
<feature type="domain" description="PASTA" evidence="3">
    <location>
        <begin position="113"/>
        <end position="182"/>
    </location>
</feature>
<keyword evidence="5" id="KW-1185">Reference proteome</keyword>
<feature type="domain" description="PASTA" evidence="3">
    <location>
        <begin position="44"/>
        <end position="110"/>
    </location>
</feature>
<dbReference type="SMART" id="SM00740">
    <property type="entry name" value="PASTA"/>
    <property type="match status" value="2"/>
</dbReference>
<name>A0A1M6EBP3_9BACE</name>